<dbReference type="Proteomes" id="UP000474175">
    <property type="component" value="Unassembled WGS sequence"/>
</dbReference>
<dbReference type="AlphaFoldDB" id="A0A6L9L495"/>
<keyword evidence="2" id="KW-1185">Reference proteome</keyword>
<comment type="caution">
    <text evidence="1">The sequence shown here is derived from an EMBL/GenBank/DDBJ whole genome shotgun (WGS) entry which is preliminary data.</text>
</comment>
<organism evidence="1 2">
    <name type="scientific">Spirosoma terrae</name>
    <dbReference type="NCBI Taxonomy" id="1968276"/>
    <lineage>
        <taxon>Bacteria</taxon>
        <taxon>Pseudomonadati</taxon>
        <taxon>Bacteroidota</taxon>
        <taxon>Cytophagia</taxon>
        <taxon>Cytophagales</taxon>
        <taxon>Cytophagaceae</taxon>
        <taxon>Spirosoma</taxon>
    </lineage>
</organism>
<accession>A0A6L9L495</accession>
<proteinExistence type="predicted"/>
<dbReference type="EMBL" id="JAAFZH010000002">
    <property type="protein sequence ID" value="NDU94242.1"/>
    <property type="molecule type" value="Genomic_DNA"/>
</dbReference>
<reference evidence="1 2" key="1">
    <citation type="submission" date="2020-02" db="EMBL/GenBank/DDBJ databases">
        <title>Draft genome sequence of two Spirosoma agri KCTC 52727 and Spirosoma terrae KCTC 52035.</title>
        <authorList>
            <person name="Rojas J."/>
            <person name="Ambika Manirajan B."/>
            <person name="Suarez C."/>
            <person name="Ratering S."/>
            <person name="Schnell S."/>
        </authorList>
    </citation>
    <scope>NUCLEOTIDE SEQUENCE [LARGE SCALE GENOMIC DNA]</scope>
    <source>
        <strain evidence="1 2">KCTC 52035</strain>
    </source>
</reference>
<evidence type="ECO:0000313" key="2">
    <source>
        <dbReference type="Proteomes" id="UP000474175"/>
    </source>
</evidence>
<sequence length="61" mass="6912">MIYKGFVINAQPVFTNTGQRDAYQIVCPQAGLIVAICPTLSRAQKIIDRNGQRWQLFTNRS</sequence>
<dbReference type="RefSeq" id="WP_163943896.1">
    <property type="nucleotide sequence ID" value="NZ_JAAFZH010000002.1"/>
</dbReference>
<protein>
    <submittedName>
        <fullName evidence="1">Uncharacterized protein</fullName>
    </submittedName>
</protein>
<evidence type="ECO:0000313" key="1">
    <source>
        <dbReference type="EMBL" id="NDU94242.1"/>
    </source>
</evidence>
<gene>
    <name evidence="1" type="ORF">GK108_05100</name>
</gene>
<name>A0A6L9L495_9BACT</name>